<proteinExistence type="predicted"/>
<accession>A0AA48GQU7</accession>
<keyword evidence="2" id="KW-1185">Reference proteome</keyword>
<dbReference type="AlphaFoldDB" id="A0AA48GQU7"/>
<evidence type="ECO:0000313" key="1">
    <source>
        <dbReference type="EMBL" id="BDU72332.1"/>
    </source>
</evidence>
<dbReference type="KEGG" id="msil:METEAL_15060"/>
<reference evidence="2" key="1">
    <citation type="journal article" date="2023" name="Int. J. Syst. Evol. Microbiol.">
        <title>Mesoterricola silvestris gen. nov., sp. nov., Mesoterricola sediminis sp. nov., Geothrix oryzae sp. nov., Geothrix edaphica sp. nov., Geothrix rubra sp. nov., and Geothrix limicola sp. nov., six novel members of Acidobacteriota isolated from soils.</title>
        <authorList>
            <person name="Itoh H."/>
            <person name="Sugisawa Y."/>
            <person name="Mise K."/>
            <person name="Xu Z."/>
            <person name="Kuniyasu M."/>
            <person name="Ushijima N."/>
            <person name="Kawano K."/>
            <person name="Kobayashi E."/>
            <person name="Shiratori Y."/>
            <person name="Masuda Y."/>
            <person name="Senoo K."/>
        </authorList>
    </citation>
    <scope>NUCLEOTIDE SEQUENCE [LARGE SCALE GENOMIC DNA]</scope>
    <source>
        <strain evidence="2">W79</strain>
    </source>
</reference>
<protein>
    <submittedName>
        <fullName evidence="1">Uncharacterized protein</fullName>
    </submittedName>
</protein>
<gene>
    <name evidence="1" type="ORF">METEAL_15060</name>
</gene>
<sequence length="65" mass="8215">MLKLAAKADPHRIKWYRRRKRTSRGSPTERRMTRWIKRFKRWFPKACDRAMVRIMSEHPEVHFYR</sequence>
<dbReference type="EMBL" id="AP027080">
    <property type="protein sequence ID" value="BDU72332.1"/>
    <property type="molecule type" value="Genomic_DNA"/>
</dbReference>
<evidence type="ECO:0000313" key="2">
    <source>
        <dbReference type="Proteomes" id="UP001238179"/>
    </source>
</evidence>
<organism evidence="1 2">
    <name type="scientific">Mesoterricola silvestris</name>
    <dbReference type="NCBI Taxonomy" id="2927979"/>
    <lineage>
        <taxon>Bacteria</taxon>
        <taxon>Pseudomonadati</taxon>
        <taxon>Acidobacteriota</taxon>
        <taxon>Holophagae</taxon>
        <taxon>Holophagales</taxon>
        <taxon>Holophagaceae</taxon>
        <taxon>Mesoterricola</taxon>
    </lineage>
</organism>
<dbReference type="Proteomes" id="UP001238179">
    <property type="component" value="Chromosome"/>
</dbReference>
<dbReference type="RefSeq" id="WP_316415240.1">
    <property type="nucleotide sequence ID" value="NZ_AP027080.1"/>
</dbReference>
<name>A0AA48GQU7_9BACT</name>